<keyword evidence="1" id="KW-0808">Transferase</keyword>
<reference evidence="1 2" key="1">
    <citation type="journal article" date="2019" name="Int. J. Syst. Evol. Microbiol.">
        <title>The Global Catalogue of Microorganisms (GCM) 10K type strain sequencing project: providing services to taxonomists for standard genome sequencing and annotation.</title>
        <authorList>
            <consortium name="The Broad Institute Genomics Platform"/>
            <consortium name="The Broad Institute Genome Sequencing Center for Infectious Disease"/>
            <person name="Wu L."/>
            <person name="Ma J."/>
        </authorList>
    </citation>
    <scope>NUCLEOTIDE SEQUENCE [LARGE SCALE GENOMIC DNA]</scope>
    <source>
        <strain evidence="1 2">Y73</strain>
    </source>
</reference>
<dbReference type="Gene3D" id="3.90.550.10">
    <property type="entry name" value="Spore Coat Polysaccharide Biosynthesis Protein SpsA, Chain A"/>
    <property type="match status" value="1"/>
</dbReference>
<organism evidence="1 2">
    <name type="scientific">Halorubrum trueperi</name>
    <dbReference type="NCBI Taxonomy" id="2004704"/>
    <lineage>
        <taxon>Archaea</taxon>
        <taxon>Methanobacteriati</taxon>
        <taxon>Methanobacteriota</taxon>
        <taxon>Stenosarchaea group</taxon>
        <taxon>Halobacteria</taxon>
        <taxon>Halobacteriales</taxon>
        <taxon>Haloferacaceae</taxon>
        <taxon>Halorubrum</taxon>
    </lineage>
</organism>
<keyword evidence="1" id="KW-0548">Nucleotidyltransferase</keyword>
<dbReference type="PANTHER" id="PTHR42866:SF1">
    <property type="entry name" value="SPORE COAT POLYSACCHARIDE BIOSYNTHESIS PROTEIN SPSF"/>
    <property type="match status" value="1"/>
</dbReference>
<protein>
    <submittedName>
        <fullName evidence="1">Cytidylyltransferase domain-containing protein</fullName>
    </submittedName>
</protein>
<dbReference type="EMBL" id="JBHSXI010000020">
    <property type="protein sequence ID" value="MFC6890240.1"/>
    <property type="molecule type" value="Genomic_DNA"/>
</dbReference>
<dbReference type="RefSeq" id="WP_379769922.1">
    <property type="nucleotide sequence ID" value="NZ_JBHSXI010000020.1"/>
</dbReference>
<name>A0ABD5UL36_9EURY</name>
<dbReference type="PANTHER" id="PTHR42866">
    <property type="entry name" value="3-DEOXY-MANNO-OCTULOSONATE CYTIDYLYLTRANSFERASE"/>
    <property type="match status" value="1"/>
</dbReference>
<proteinExistence type="predicted"/>
<gene>
    <name evidence="1" type="ORF">ACFQEY_14655</name>
</gene>
<dbReference type="Proteomes" id="UP001596333">
    <property type="component" value="Unassembled WGS sequence"/>
</dbReference>
<accession>A0ABD5UL36</accession>
<dbReference type="AlphaFoldDB" id="A0ABD5UL36"/>
<dbReference type="InterPro" id="IPR029044">
    <property type="entry name" value="Nucleotide-diphossugar_trans"/>
</dbReference>
<comment type="caution">
    <text evidence="1">The sequence shown here is derived from an EMBL/GenBank/DDBJ whole genome shotgun (WGS) entry which is preliminary data.</text>
</comment>
<evidence type="ECO:0000313" key="2">
    <source>
        <dbReference type="Proteomes" id="UP001596333"/>
    </source>
</evidence>
<dbReference type="GO" id="GO:0016779">
    <property type="term" value="F:nucleotidyltransferase activity"/>
    <property type="evidence" value="ECO:0007669"/>
    <property type="project" value="UniProtKB-KW"/>
</dbReference>
<sequence>MDAIVAVQARMGSSRLPGKAMLPLDGTPALVHEINRAVSVDGIDHEDVVVATSETPRDNIIAITAKDAGATVYRGSEANVIGRIANAVEEVDADIAVRLCGDNTLIDPRLPETLLDMVRKDGIEYASSKFEHTFPIGHNVDGFTRGTITRAAQDADSDHHREHVAQYFKAYQDEVTAVNVTAEEVFGSEFVESIPAFRKLRLTLDEADDYRLLSRVYEEVSYDQIVETKKAIRYIVDNNLHRINADVEQQVW</sequence>
<dbReference type="Pfam" id="PF02348">
    <property type="entry name" value="CTP_transf_3"/>
    <property type="match status" value="1"/>
</dbReference>
<dbReference type="InterPro" id="IPR003329">
    <property type="entry name" value="Cytidylyl_trans"/>
</dbReference>
<keyword evidence="2" id="KW-1185">Reference proteome</keyword>
<dbReference type="SUPFAM" id="SSF53448">
    <property type="entry name" value="Nucleotide-diphospho-sugar transferases"/>
    <property type="match status" value="1"/>
</dbReference>
<evidence type="ECO:0000313" key="1">
    <source>
        <dbReference type="EMBL" id="MFC6890240.1"/>
    </source>
</evidence>